<evidence type="ECO:0000313" key="2">
    <source>
        <dbReference type="EMBL" id="KCV68630.1"/>
    </source>
</evidence>
<dbReference type="GeneID" id="20529645"/>
<feature type="region of interest" description="Disordered" evidence="1">
    <location>
        <begin position="571"/>
        <end position="617"/>
    </location>
</feature>
<reference evidence="2" key="1">
    <citation type="submission" date="2013-04" db="EMBL/GenBank/DDBJ databases">
        <title>The Genome Sequence of Fonticula alba ATCC 38817.</title>
        <authorList>
            <consortium name="The Broad Institute Genomics Platform"/>
            <person name="Russ C."/>
            <person name="Cuomo C."/>
            <person name="Burger G."/>
            <person name="Gray M.W."/>
            <person name="Holland P.W.H."/>
            <person name="King N."/>
            <person name="Lang F.B.F."/>
            <person name="Roger A.J."/>
            <person name="Ruiz-Trillo I."/>
            <person name="Brown M."/>
            <person name="Walker B."/>
            <person name="Young S."/>
            <person name="Zeng Q."/>
            <person name="Gargeya S."/>
            <person name="Fitzgerald M."/>
            <person name="Haas B."/>
            <person name="Abouelleil A."/>
            <person name="Allen A.W."/>
            <person name="Alvarado L."/>
            <person name="Arachchi H.M."/>
            <person name="Berlin A.M."/>
            <person name="Chapman S.B."/>
            <person name="Gainer-Dewar J."/>
            <person name="Goldberg J."/>
            <person name="Griggs A."/>
            <person name="Gujja S."/>
            <person name="Hansen M."/>
            <person name="Howarth C."/>
            <person name="Imamovic A."/>
            <person name="Ireland A."/>
            <person name="Larimer J."/>
            <person name="McCowan C."/>
            <person name="Murphy C."/>
            <person name="Pearson M."/>
            <person name="Poon T.W."/>
            <person name="Priest M."/>
            <person name="Roberts A."/>
            <person name="Saif S."/>
            <person name="Shea T."/>
            <person name="Sisk P."/>
            <person name="Sykes S."/>
            <person name="Wortman J."/>
            <person name="Nusbaum C."/>
            <person name="Birren B."/>
        </authorList>
    </citation>
    <scope>NUCLEOTIDE SEQUENCE [LARGE SCALE GENOMIC DNA]</scope>
    <source>
        <strain evidence="2">ATCC 38817</strain>
    </source>
</reference>
<dbReference type="RefSeq" id="XP_009497062.1">
    <property type="nucleotide sequence ID" value="XM_009498787.1"/>
</dbReference>
<evidence type="ECO:0000313" key="3">
    <source>
        <dbReference type="Proteomes" id="UP000030693"/>
    </source>
</evidence>
<gene>
    <name evidence="2" type="ORF">H696_04920</name>
</gene>
<feature type="compositionally biased region" description="Basic and acidic residues" evidence="1">
    <location>
        <begin position="1"/>
        <end position="15"/>
    </location>
</feature>
<name>A0A058Z2Z3_FONAL</name>
<feature type="compositionally biased region" description="Basic and acidic residues" evidence="1">
    <location>
        <begin position="595"/>
        <end position="604"/>
    </location>
</feature>
<keyword evidence="3" id="KW-1185">Reference proteome</keyword>
<accession>A0A058Z2Z3</accession>
<feature type="compositionally biased region" description="Low complexity" evidence="1">
    <location>
        <begin position="379"/>
        <end position="392"/>
    </location>
</feature>
<feature type="compositionally biased region" description="Low complexity" evidence="1">
    <location>
        <begin position="408"/>
        <end position="423"/>
    </location>
</feature>
<protein>
    <submittedName>
        <fullName evidence="2">Uncharacterized protein</fullName>
    </submittedName>
</protein>
<dbReference type="AlphaFoldDB" id="A0A058Z2Z3"/>
<sequence length="722" mass="76783">MSFLKKENYRADPPEGGHNQPGRRLFAVSLPEDVLRQILANAAGGPALDYDGPGAQICADTRILLPSSLAPAPSHTAPIPVGGDNGPPSAPHECRVVFTKPSLAPRSPEYVFRMRHSASKRSTHVYRNAPGTGAPTLQHLGPLLGRIIPLTNRPLASAPEPTPSIAGSGHHRMAPSQPSGALAERVISAIAAAVPLSRNDKLSPHVHEQRLRQLQASVAPGYEHFRLEELPCLSVSDLSKEVNAPITTIEAVLRDVAVCIQPRGSARSSALGGSSHASSYYQTPGQRGLLFTLPPERWLQLSPDTYEYTADQLRQCRQNQSRVSELLAALRRGHAPSQPPASRPSERSSAKAGDIRDARDTRADARDGRDRPGRTHSQGEPSGRSASPSARSVAMGTRPPVSIVGVASPPVLSGVSSESESSSAPVMLRRPRSAIRTETPPMAAVVPAASRPAEADHRPLSSPPYHTTPTPVPAGAPSGPVPPCLLFQPPLPKDYHFVLPSVVSLEQGRAYHLFLVALLCRWRFLSCRSSARAAHFATLDPGTSSEVVAAIFARTQQCLIPSLSYFAPGMPGHLDGGPDHPGIPPGLLNEPPGADAEREADRRAHAPSGSPSREELAARAWLQHALHGDPGEQEGESGRALAAFFFGHETGPEAQRKIEIGPCPLAGSPFAPAICEAVAQHMALFAAGRDDPLVACARDNAVATALAMRLLEWRREHPTGRA</sequence>
<proteinExistence type="predicted"/>
<organism evidence="2">
    <name type="scientific">Fonticula alba</name>
    <name type="common">Slime mold</name>
    <dbReference type="NCBI Taxonomy" id="691883"/>
    <lineage>
        <taxon>Eukaryota</taxon>
        <taxon>Rotosphaerida</taxon>
        <taxon>Fonticulaceae</taxon>
        <taxon>Fonticula</taxon>
    </lineage>
</organism>
<feature type="compositionally biased region" description="Basic and acidic residues" evidence="1">
    <location>
        <begin position="344"/>
        <end position="373"/>
    </location>
</feature>
<feature type="region of interest" description="Disordered" evidence="1">
    <location>
        <begin position="158"/>
        <end position="177"/>
    </location>
</feature>
<feature type="region of interest" description="Disordered" evidence="1">
    <location>
        <begin position="1"/>
        <end position="23"/>
    </location>
</feature>
<dbReference type="EMBL" id="KB932208">
    <property type="protein sequence ID" value="KCV68630.1"/>
    <property type="molecule type" value="Genomic_DNA"/>
</dbReference>
<dbReference type="Proteomes" id="UP000030693">
    <property type="component" value="Unassembled WGS sequence"/>
</dbReference>
<feature type="region of interest" description="Disordered" evidence="1">
    <location>
        <begin position="332"/>
        <end position="471"/>
    </location>
</feature>
<evidence type="ECO:0000256" key="1">
    <source>
        <dbReference type="SAM" id="MobiDB-lite"/>
    </source>
</evidence>